<dbReference type="Proteomes" id="UP001597180">
    <property type="component" value="Unassembled WGS sequence"/>
</dbReference>
<evidence type="ECO:0000313" key="3">
    <source>
        <dbReference type="Proteomes" id="UP001597180"/>
    </source>
</evidence>
<reference evidence="3" key="1">
    <citation type="journal article" date="2019" name="Int. J. Syst. Evol. Microbiol.">
        <title>The Global Catalogue of Microorganisms (GCM) 10K type strain sequencing project: providing services to taxonomists for standard genome sequencing and annotation.</title>
        <authorList>
            <consortium name="The Broad Institute Genomics Platform"/>
            <consortium name="The Broad Institute Genome Sequencing Center for Infectious Disease"/>
            <person name="Wu L."/>
            <person name="Ma J."/>
        </authorList>
    </citation>
    <scope>NUCLEOTIDE SEQUENCE [LARGE SCALE GENOMIC DNA]</scope>
    <source>
        <strain evidence="3">CCUG 53270</strain>
    </source>
</reference>
<name>A0ABW3UJ46_9BACL</name>
<proteinExistence type="predicted"/>
<dbReference type="RefSeq" id="WP_345587272.1">
    <property type="nucleotide sequence ID" value="NZ_BAABJG010000006.1"/>
</dbReference>
<organism evidence="2 3">
    <name type="scientific">Paenibacillus vulneris</name>
    <dbReference type="NCBI Taxonomy" id="1133364"/>
    <lineage>
        <taxon>Bacteria</taxon>
        <taxon>Bacillati</taxon>
        <taxon>Bacillota</taxon>
        <taxon>Bacilli</taxon>
        <taxon>Bacillales</taxon>
        <taxon>Paenibacillaceae</taxon>
        <taxon>Paenibacillus</taxon>
    </lineage>
</organism>
<dbReference type="SUPFAM" id="SSF51735">
    <property type="entry name" value="NAD(P)-binding Rossmann-fold domains"/>
    <property type="match status" value="1"/>
</dbReference>
<protein>
    <submittedName>
        <fullName evidence="2">NAD-dependent epimerase/dehydratase family protein</fullName>
    </submittedName>
</protein>
<evidence type="ECO:0000313" key="2">
    <source>
        <dbReference type="EMBL" id="MFD1220700.1"/>
    </source>
</evidence>
<gene>
    <name evidence="2" type="ORF">ACFQ4B_11250</name>
</gene>
<evidence type="ECO:0000259" key="1">
    <source>
        <dbReference type="Pfam" id="PF01370"/>
    </source>
</evidence>
<feature type="domain" description="NAD-dependent epimerase/dehydratase" evidence="1">
    <location>
        <begin position="3"/>
        <end position="229"/>
    </location>
</feature>
<dbReference type="Gene3D" id="3.40.50.720">
    <property type="entry name" value="NAD(P)-binding Rossmann-like Domain"/>
    <property type="match status" value="1"/>
</dbReference>
<keyword evidence="3" id="KW-1185">Reference proteome</keyword>
<dbReference type="InterPro" id="IPR050177">
    <property type="entry name" value="Lipid_A_modif_metabolic_enz"/>
</dbReference>
<dbReference type="PANTHER" id="PTHR43245:SF24">
    <property type="entry name" value="DEHYDROGENASE"/>
    <property type="match status" value="1"/>
</dbReference>
<accession>A0ABW3UJ46</accession>
<dbReference type="PANTHER" id="PTHR43245">
    <property type="entry name" value="BIFUNCTIONAL POLYMYXIN RESISTANCE PROTEIN ARNA"/>
    <property type="match status" value="1"/>
</dbReference>
<dbReference type="Pfam" id="PF01370">
    <property type="entry name" value="Epimerase"/>
    <property type="match status" value="1"/>
</dbReference>
<dbReference type="InterPro" id="IPR001509">
    <property type="entry name" value="Epimerase_deHydtase"/>
</dbReference>
<comment type="caution">
    <text evidence="2">The sequence shown here is derived from an EMBL/GenBank/DDBJ whole genome shotgun (WGS) entry which is preliminary data.</text>
</comment>
<dbReference type="EMBL" id="JBHTLU010000013">
    <property type="protein sequence ID" value="MFD1220700.1"/>
    <property type="molecule type" value="Genomic_DNA"/>
</dbReference>
<dbReference type="InterPro" id="IPR036291">
    <property type="entry name" value="NAD(P)-bd_dom_sf"/>
</dbReference>
<sequence length="331" mass="36177">MRVLVTGGTGFLGRSLSIALYKLGHEVTATGRTERIGAELTEQGITFVPSRLEDTVQMARLCEGQEIVFHCAALSSLWGSYNDFYESNVTGTRNVIKGCVANGVQRLIHVSTPSIYFDYTDRYGIVEAAPLPRRAANGYAETKLLAEQEIDQAACVSGLPVITIRPRALFGPGDPAIIPRLIQANRQGRLPLIRGGKAVIDMTYIDNAVDALLLCMSAPAAALGRKFNITNDEPVRFIDALYYLFERLGEPMQARRIPYPAAYLAAGCMEGLARLFGSGKEPLLTRYAVGLLGRSQTLDISAAKELLGYRPRVTVKEGIDAYAAWYKEQHG</sequence>